<dbReference type="InterPro" id="IPR019257">
    <property type="entry name" value="MeTrfase_dom"/>
</dbReference>
<evidence type="ECO:0000256" key="1">
    <source>
        <dbReference type="ARBA" id="ARBA00022603"/>
    </source>
</evidence>
<dbReference type="InterPro" id="IPR035094">
    <property type="entry name" value="EgtD"/>
</dbReference>
<dbReference type="InterPro" id="IPR042095">
    <property type="entry name" value="SUMF_sf"/>
</dbReference>
<reference evidence="9 10" key="1">
    <citation type="submission" date="2020-03" db="EMBL/GenBank/DDBJ databases">
        <authorList>
            <person name="Wang L."/>
            <person name="He N."/>
            <person name="Li Y."/>
            <person name="Fang Y."/>
            <person name="Zhang F."/>
        </authorList>
    </citation>
    <scope>NUCLEOTIDE SEQUENCE [LARGE SCALE GENOMIC DNA]</scope>
    <source>
        <strain evidence="10">hsmgli-8</strain>
    </source>
</reference>
<dbReference type="InterPro" id="IPR016187">
    <property type="entry name" value="CTDL_fold"/>
</dbReference>
<protein>
    <submittedName>
        <fullName evidence="9">L-histidine N(Alpha)-methyltransferase</fullName>
        <ecNumber evidence="9">2.1.1.44</ecNumber>
    </submittedName>
</protein>
<evidence type="ECO:0000313" key="9">
    <source>
        <dbReference type="EMBL" id="NJP02043.1"/>
    </source>
</evidence>
<keyword evidence="10" id="KW-1185">Reference proteome</keyword>
<dbReference type="Gene3D" id="3.90.1580.10">
    <property type="entry name" value="paralog of FGE (formylglycine-generating enzyme)"/>
    <property type="match status" value="2"/>
</dbReference>
<dbReference type="Pfam" id="PF10017">
    <property type="entry name" value="Methyltransf_33"/>
    <property type="match status" value="1"/>
</dbReference>
<dbReference type="GO" id="GO:0052706">
    <property type="term" value="F:L-histidine N(alpha)-methyltransferase activity"/>
    <property type="evidence" value="ECO:0007669"/>
    <property type="project" value="UniProtKB-EC"/>
</dbReference>
<name>A0ABX0YJ64_9PSED</name>
<dbReference type="SUPFAM" id="SSF53335">
    <property type="entry name" value="S-adenosyl-L-methionine-dependent methyltransferases"/>
    <property type="match status" value="1"/>
</dbReference>
<keyword evidence="2 9" id="KW-0808">Transferase</keyword>
<dbReference type="NCBIfam" id="TIGR03440">
    <property type="entry name" value="egtB_TIGR03440"/>
    <property type="match status" value="1"/>
</dbReference>
<dbReference type="InterPro" id="IPR024775">
    <property type="entry name" value="DinB-like"/>
</dbReference>
<dbReference type="Proteomes" id="UP000746535">
    <property type="component" value="Unassembled WGS sequence"/>
</dbReference>
<accession>A0ABX0YJ64</accession>
<keyword evidence="3" id="KW-0560">Oxidoreductase</keyword>
<dbReference type="NCBIfam" id="TIGR03438">
    <property type="entry name" value="egtD_ergothio"/>
    <property type="match status" value="1"/>
</dbReference>
<gene>
    <name evidence="9" type="primary">egtD</name>
    <name evidence="9" type="ORF">HBH25_14430</name>
</gene>
<dbReference type="SUPFAM" id="SSF56436">
    <property type="entry name" value="C-type lectin-like"/>
    <property type="match status" value="1"/>
</dbReference>
<feature type="domain" description="Histidine-specific methyltransferase SAM-dependent" evidence="7">
    <location>
        <begin position="439"/>
        <end position="738"/>
    </location>
</feature>
<comment type="caution">
    <text evidence="9">The sequence shown here is derived from an EMBL/GenBank/DDBJ whole genome shotgun (WGS) entry which is preliminary data.</text>
</comment>
<dbReference type="Gene3D" id="3.40.50.150">
    <property type="entry name" value="Vaccinia Virus protein VP39"/>
    <property type="match status" value="1"/>
</dbReference>
<dbReference type="PANTHER" id="PTHR43397:SF1">
    <property type="entry name" value="ERGOTHIONEINE BIOSYNTHESIS PROTEIN 1"/>
    <property type="match status" value="1"/>
</dbReference>
<evidence type="ECO:0000259" key="7">
    <source>
        <dbReference type="Pfam" id="PF10017"/>
    </source>
</evidence>
<evidence type="ECO:0000313" key="10">
    <source>
        <dbReference type="Proteomes" id="UP000746535"/>
    </source>
</evidence>
<comment type="pathway">
    <text evidence="5">Amino-acid biosynthesis; ergothioneine biosynthesis.</text>
</comment>
<organism evidence="9 10">
    <name type="scientific">Pseudomonas quercus</name>
    <dbReference type="NCBI Taxonomy" id="2722792"/>
    <lineage>
        <taxon>Bacteria</taxon>
        <taxon>Pseudomonadati</taxon>
        <taxon>Pseudomonadota</taxon>
        <taxon>Gammaproteobacteria</taxon>
        <taxon>Pseudomonadales</taxon>
        <taxon>Pseudomonadaceae</taxon>
        <taxon>Pseudomonas</taxon>
    </lineage>
</organism>
<keyword evidence="4" id="KW-0408">Iron</keyword>
<dbReference type="Pfam" id="PF12867">
    <property type="entry name" value="DinB_2"/>
    <property type="match status" value="1"/>
</dbReference>
<dbReference type="InterPro" id="IPR017806">
    <property type="entry name" value="EgtB"/>
</dbReference>
<feature type="domain" description="DinB-like" evidence="8">
    <location>
        <begin position="24"/>
        <end position="154"/>
    </location>
</feature>
<proteinExistence type="predicted"/>
<dbReference type="InterPro" id="IPR051128">
    <property type="entry name" value="EgtD_Methyltrsf_superfamily"/>
</dbReference>
<dbReference type="Pfam" id="PF03781">
    <property type="entry name" value="FGE-sulfatase"/>
    <property type="match status" value="1"/>
</dbReference>
<dbReference type="InterPro" id="IPR029063">
    <property type="entry name" value="SAM-dependent_MTases_sf"/>
</dbReference>
<sequence>MNTLANALAPTTSRSVADLQARYQQVRLHSEHLAVPLSAEDMGAQSMPDASPTKWHLGHTAWFFETFLLVPGLPGYACFDPAFSYLFNSYYEAVGPRQPRPLRGMLTRPAVEQVLAYRKHVDLHMDRLLRGPLSEEQHALVVLGLQHEQQHQELILMDILHLFSLSPLAPAYDSQWPREAVGRPGRYRAHAGGLVNIGHEGEGFAFDNEGPRHKQWLEPFEISDRLVTNGQWLAFMADDGYQRAALWLSEGWATVRAQGWEAPFYWRRQADQRADIAAGWQVMSLRGLQPLDPNAPVCNLSYFEAAAFAEWAGARLPSEAEWEVAAQAGLLEQVDTVAWQWTRSPYTAYPGFRAANGAVGEYNGKFMVNQQVLRGGASITSAGHTRLTYRNFFPASARWAFSSLRLARDVESTPGGGSGRDTLAEAASSVPTADVNTSFAADVLAGLRAYPRALSPKYFYDEVGSRLFEAICQTPEYYPTRAEMALLRQCAGELAVLMPEGTALVEFGSGASDKVRLLLDAAPHVQAYVPIDICADALQRAGEALGNAYPHVQMIPLVDDFTQAMHLPSAVARAPKVGFFPGSTLGNFTAEEAVTFLRNARRLLGRGARFIVGVDLVKDTAVLRAAYDDAAQATAGFNKNLLTRMNRELDGTFDLDRFTHEARWNPDAKRIEMHLVSTAHQQVTVAGEAFTFLPGESIHTENCHKFTPTSLTGLAAQAGWKVSHQWISASPEVALFCLA</sequence>
<dbReference type="InterPro" id="IPR005532">
    <property type="entry name" value="SUMF_dom"/>
</dbReference>
<dbReference type="GO" id="GO:0032259">
    <property type="term" value="P:methylation"/>
    <property type="evidence" value="ECO:0007669"/>
    <property type="project" value="UniProtKB-KW"/>
</dbReference>
<evidence type="ECO:0000256" key="2">
    <source>
        <dbReference type="ARBA" id="ARBA00022679"/>
    </source>
</evidence>
<feature type="domain" description="Sulfatase-modifying factor enzyme-like" evidence="6">
    <location>
        <begin position="191"/>
        <end position="333"/>
    </location>
</feature>
<dbReference type="EC" id="2.1.1.44" evidence="9"/>
<dbReference type="EMBL" id="JAAVJI010000008">
    <property type="protein sequence ID" value="NJP02043.1"/>
    <property type="molecule type" value="Genomic_DNA"/>
</dbReference>
<dbReference type="RefSeq" id="WP_168084612.1">
    <property type="nucleotide sequence ID" value="NZ_JAAVJI010000008.1"/>
</dbReference>
<evidence type="ECO:0000259" key="6">
    <source>
        <dbReference type="Pfam" id="PF03781"/>
    </source>
</evidence>
<evidence type="ECO:0000259" key="8">
    <source>
        <dbReference type="Pfam" id="PF12867"/>
    </source>
</evidence>
<dbReference type="PANTHER" id="PTHR43397">
    <property type="entry name" value="ERGOTHIONEINE BIOSYNTHESIS PROTEIN 1"/>
    <property type="match status" value="1"/>
</dbReference>
<evidence type="ECO:0000256" key="3">
    <source>
        <dbReference type="ARBA" id="ARBA00023002"/>
    </source>
</evidence>
<evidence type="ECO:0000256" key="4">
    <source>
        <dbReference type="ARBA" id="ARBA00023004"/>
    </source>
</evidence>
<evidence type="ECO:0000256" key="5">
    <source>
        <dbReference type="ARBA" id="ARBA00037882"/>
    </source>
</evidence>
<keyword evidence="1 9" id="KW-0489">Methyltransferase</keyword>